<proteinExistence type="predicted"/>
<accession>A0A3G1KLX0</accession>
<reference evidence="1 2" key="1">
    <citation type="submission" date="2016-10" db="EMBL/GenBank/DDBJ databases">
        <title>Complete Genome Sequence of Peptococcaceae strain DCMF.</title>
        <authorList>
            <person name="Edwards R.J."/>
            <person name="Holland S.I."/>
            <person name="Deshpande N.P."/>
            <person name="Wong Y.K."/>
            <person name="Ertan H."/>
            <person name="Manefield M."/>
            <person name="Russell T.L."/>
            <person name="Lee M.J."/>
        </authorList>
    </citation>
    <scope>NUCLEOTIDE SEQUENCE [LARGE SCALE GENOMIC DNA]</scope>
    <source>
        <strain evidence="1 2">DCMF</strain>
    </source>
</reference>
<evidence type="ECO:0000313" key="1">
    <source>
        <dbReference type="EMBL" id="ATW23421.1"/>
    </source>
</evidence>
<name>A0A3G1KLX0_FORW1</name>
<dbReference type="PANTHER" id="PTHR35787">
    <property type="entry name" value="GLYCEROL UPTAKE OPERON ANTITERMINATOR REGULATORY PROTEIN"/>
    <property type="match status" value="1"/>
</dbReference>
<dbReference type="GO" id="GO:0006071">
    <property type="term" value="P:glycerol metabolic process"/>
    <property type="evidence" value="ECO:0007669"/>
    <property type="project" value="InterPro"/>
</dbReference>
<dbReference type="Pfam" id="PF04309">
    <property type="entry name" value="G3P_antiterm"/>
    <property type="match status" value="1"/>
</dbReference>
<dbReference type="Gene3D" id="3.20.20.70">
    <property type="entry name" value="Aldolase class I"/>
    <property type="match status" value="1"/>
</dbReference>
<dbReference type="SUPFAM" id="SSF110391">
    <property type="entry name" value="GlpP-like"/>
    <property type="match status" value="1"/>
</dbReference>
<evidence type="ECO:0008006" key="3">
    <source>
        <dbReference type="Google" id="ProtNLM"/>
    </source>
</evidence>
<sequence>MNSIQELFGPRQIIAAVRNEEQLRQAVHAPVAAIFLLHGNINILSDYVDYAKGYRKPVFPHMDLMGGIAGDRAAVEYLARVIAPDGIITTRSTLIKVAKKQGLRTIQRLFLVDSTAVETGIHAVRENQPDAVEVMPGPLPKIIRHIKGKMGRPVIAGGLIEDREDIRQVLDAGACAVSIGNPELWCYNEGI</sequence>
<dbReference type="KEGG" id="fwa:DCMF_00180"/>
<dbReference type="InterPro" id="IPR006699">
    <property type="entry name" value="GlpP"/>
</dbReference>
<dbReference type="PANTHER" id="PTHR35787:SF1">
    <property type="entry name" value="GLYCEROL UPTAKE OPERON ANTITERMINATOR REGULATORY PROTEIN"/>
    <property type="match status" value="1"/>
</dbReference>
<dbReference type="Proteomes" id="UP000323521">
    <property type="component" value="Chromosome"/>
</dbReference>
<keyword evidence="2" id="KW-1185">Reference proteome</keyword>
<protein>
    <recommendedName>
        <fullName evidence="3">Glycerol-3-phosphate responsive antiterminator</fullName>
    </recommendedName>
</protein>
<evidence type="ECO:0000313" key="2">
    <source>
        <dbReference type="Proteomes" id="UP000323521"/>
    </source>
</evidence>
<organism evidence="1 2">
    <name type="scientific">Formimonas warabiya</name>
    <dbReference type="NCBI Taxonomy" id="1761012"/>
    <lineage>
        <taxon>Bacteria</taxon>
        <taxon>Bacillati</taxon>
        <taxon>Bacillota</taxon>
        <taxon>Clostridia</taxon>
        <taxon>Eubacteriales</taxon>
        <taxon>Peptococcaceae</taxon>
        <taxon>Candidatus Formimonas</taxon>
    </lineage>
</organism>
<dbReference type="EMBL" id="CP017634">
    <property type="protein sequence ID" value="ATW23421.1"/>
    <property type="molecule type" value="Genomic_DNA"/>
</dbReference>
<dbReference type="GO" id="GO:0006355">
    <property type="term" value="P:regulation of DNA-templated transcription"/>
    <property type="evidence" value="ECO:0007669"/>
    <property type="project" value="InterPro"/>
</dbReference>
<gene>
    <name evidence="1" type="ORF">DCMF_00180</name>
</gene>
<dbReference type="RefSeq" id="WP_148132560.1">
    <property type="nucleotide sequence ID" value="NZ_CP017634.1"/>
</dbReference>
<dbReference type="OrthoDB" id="9799580at2"/>
<dbReference type="PIRSF" id="PIRSF016897">
    <property type="entry name" value="GlpP"/>
    <property type="match status" value="1"/>
</dbReference>
<dbReference type="InterPro" id="IPR013785">
    <property type="entry name" value="Aldolase_TIM"/>
</dbReference>
<dbReference type="AlphaFoldDB" id="A0A3G1KLX0"/>